<evidence type="ECO:0000313" key="1">
    <source>
        <dbReference type="EMBL" id="MBS1011843.1"/>
    </source>
</evidence>
<dbReference type="AlphaFoldDB" id="A0A1W6NKZ1"/>
<organism evidence="1 2">
    <name type="scientific">Levilactobacillus brevis</name>
    <name type="common">Lactobacillus brevis</name>
    <dbReference type="NCBI Taxonomy" id="1580"/>
    <lineage>
        <taxon>Bacteria</taxon>
        <taxon>Bacillati</taxon>
        <taxon>Bacillota</taxon>
        <taxon>Bacilli</taxon>
        <taxon>Lactobacillales</taxon>
        <taxon>Lactobacillaceae</taxon>
        <taxon>Levilactobacillus</taxon>
    </lineage>
</organism>
<proteinExistence type="predicted"/>
<evidence type="ECO:0000313" key="2">
    <source>
        <dbReference type="Proteomes" id="UP000676478"/>
    </source>
</evidence>
<reference evidence="1" key="2">
    <citation type="submission" date="2022-09" db="EMBL/GenBank/DDBJ databases">
        <title>Genome-inferred correspondence between phylogeny and metabolic traits in the wild Drosophila gut microbiome.</title>
        <authorList>
            <person name="Bueno E."/>
            <person name="Blow F."/>
            <person name="Douglas A.E."/>
        </authorList>
    </citation>
    <scope>NUCLEOTIDE SEQUENCE</scope>
    <source>
        <strain evidence="1">Dm-2019-70</strain>
    </source>
</reference>
<sequence>MVDDWHQISVRGLKENELTLLRTYASKNNFKSLNAFLLFLIRDELEKQTILKYGGRTMTFIENTGRVMNNQIDALSSFTADQKRLINKVDLMLEILNE</sequence>
<dbReference type="Proteomes" id="UP000676478">
    <property type="component" value="Unassembled WGS sequence"/>
</dbReference>
<name>A0A1W6NKZ1_LEVBR</name>
<dbReference type="EMBL" id="JAERKF010000032">
    <property type="protein sequence ID" value="MBS1011843.1"/>
    <property type="molecule type" value="Genomic_DNA"/>
</dbReference>
<dbReference type="RefSeq" id="WP_024526896.1">
    <property type="nucleotide sequence ID" value="NZ_CP019738.1"/>
</dbReference>
<accession>A0A1W6NKZ1</accession>
<protein>
    <submittedName>
        <fullName evidence="1">Uncharacterized protein</fullName>
    </submittedName>
</protein>
<comment type="caution">
    <text evidence="1">The sequence shown here is derived from an EMBL/GenBank/DDBJ whole genome shotgun (WGS) entry which is preliminary data.</text>
</comment>
<reference evidence="1" key="1">
    <citation type="submission" date="2020-12" db="EMBL/GenBank/DDBJ databases">
        <authorList>
            <person name="Mcmullen J.G."/>
        </authorList>
    </citation>
    <scope>NUCLEOTIDE SEQUENCE</scope>
    <source>
        <strain evidence="1">Dm-2019-70</strain>
    </source>
</reference>
<gene>
    <name evidence="1" type="ORF">JK167_13640</name>
</gene>